<feature type="transmembrane region" description="Helical" evidence="8">
    <location>
        <begin position="84"/>
        <end position="105"/>
    </location>
</feature>
<keyword evidence="4" id="KW-1003">Cell membrane</keyword>
<feature type="transmembrane region" description="Helical" evidence="8">
    <location>
        <begin position="436"/>
        <end position="453"/>
    </location>
</feature>
<evidence type="ECO:0000313" key="9">
    <source>
        <dbReference type="EMBL" id="MBB6448067.1"/>
    </source>
</evidence>
<comment type="similarity">
    <text evidence="2">Belongs to the BCCT transporter (TC 2.A.15) family.</text>
</comment>
<dbReference type="InterPro" id="IPR000060">
    <property type="entry name" value="BCCT_transptr"/>
</dbReference>
<evidence type="ECO:0000256" key="4">
    <source>
        <dbReference type="ARBA" id="ARBA00022475"/>
    </source>
</evidence>
<dbReference type="RefSeq" id="WP_184402107.1">
    <property type="nucleotide sequence ID" value="NZ_JACHHJ010000001.1"/>
</dbReference>
<keyword evidence="3" id="KW-0813">Transport</keyword>
<gene>
    <name evidence="9" type="ORF">HNR44_000016</name>
</gene>
<feature type="transmembrane region" description="Helical" evidence="8">
    <location>
        <begin position="343"/>
        <end position="366"/>
    </location>
</feature>
<accession>A0A841PGP7</accession>
<evidence type="ECO:0000256" key="7">
    <source>
        <dbReference type="ARBA" id="ARBA00023136"/>
    </source>
</evidence>
<evidence type="ECO:0000256" key="3">
    <source>
        <dbReference type="ARBA" id="ARBA00022448"/>
    </source>
</evidence>
<comment type="caution">
    <text evidence="9">The sequence shown here is derived from an EMBL/GenBank/DDBJ whole genome shotgun (WGS) entry which is preliminary data.</text>
</comment>
<sequence length="497" mass="54575">MKRLDSVFIVSGIIILILVTLGVVIPDQLEEGAALLQDFISNTFGWYYLILVTTFLIVTLYLMFGPMGKVKLGKQDEQPEFNRLSWLAMLFSAGMGVGLVFFGAAEPISHYAIQSPTGETGTEEAISDALMFTVFHWGLHGWAVYCILALALAYFNFRHDHPGLISSTLRPLFGDKVEGGIGKTADIIAVLATMTGVATTIGLGATQVNGGLAYVFDINMNFWTQVMIVFVVTVLFLISAWSGLDKGIQTLSSANMAVIAVIFFMMLAVGPTMYLLNVFTHTIGVYIQNLPQLSFRIAPYDEGMREWINDWTLFYWAWWISWAPFVGIFIARVSRGRTIREFVTAVLLVPTLIVFIWFSVFGGAAISLEHEGVAVISDYVTEQVLFATFSNYGLGFLMSILTLFALGVFLVTSADSATFVLGMLTTKGSNNPSNRIKIIWGVLLSLTALTLLYSGGLQALQNTLIIAALPFSVIMLLMMIGLVLVSIKEGKKKKNQA</sequence>
<dbReference type="EMBL" id="JACHHJ010000001">
    <property type="protein sequence ID" value="MBB6448067.1"/>
    <property type="molecule type" value="Genomic_DNA"/>
</dbReference>
<evidence type="ECO:0000256" key="6">
    <source>
        <dbReference type="ARBA" id="ARBA00022989"/>
    </source>
</evidence>
<evidence type="ECO:0000256" key="2">
    <source>
        <dbReference type="ARBA" id="ARBA00005658"/>
    </source>
</evidence>
<keyword evidence="5 8" id="KW-0812">Transmembrane</keyword>
<feature type="transmembrane region" description="Helical" evidence="8">
    <location>
        <begin position="222"/>
        <end position="244"/>
    </location>
</feature>
<dbReference type="PANTHER" id="PTHR30047">
    <property type="entry name" value="HIGH-AFFINITY CHOLINE TRANSPORT PROTEIN-RELATED"/>
    <property type="match status" value="1"/>
</dbReference>
<feature type="transmembrane region" description="Helical" evidence="8">
    <location>
        <begin position="137"/>
        <end position="157"/>
    </location>
</feature>
<feature type="transmembrane region" description="Helical" evidence="8">
    <location>
        <begin position="7"/>
        <end position="25"/>
    </location>
</feature>
<feature type="transmembrane region" description="Helical" evidence="8">
    <location>
        <begin position="396"/>
        <end position="424"/>
    </location>
</feature>
<keyword evidence="10" id="KW-1185">Reference proteome</keyword>
<dbReference type="InterPro" id="IPR018093">
    <property type="entry name" value="BCCT_CS"/>
</dbReference>
<feature type="transmembrane region" description="Helical" evidence="8">
    <location>
        <begin position="256"/>
        <end position="276"/>
    </location>
</feature>
<dbReference type="GO" id="GO:0022857">
    <property type="term" value="F:transmembrane transporter activity"/>
    <property type="evidence" value="ECO:0007669"/>
    <property type="project" value="InterPro"/>
</dbReference>
<name>A0A841PGP7_9BACL</name>
<feature type="transmembrane region" description="Helical" evidence="8">
    <location>
        <begin position="45"/>
        <end position="64"/>
    </location>
</feature>
<dbReference type="Proteomes" id="UP000568839">
    <property type="component" value="Unassembled WGS sequence"/>
</dbReference>
<keyword evidence="7 8" id="KW-0472">Membrane</keyword>
<protein>
    <submittedName>
        <fullName evidence="9">Glycine betaine transporter</fullName>
    </submittedName>
</protein>
<dbReference type="GO" id="GO:0005886">
    <property type="term" value="C:plasma membrane"/>
    <property type="evidence" value="ECO:0007669"/>
    <property type="project" value="UniProtKB-SubCell"/>
</dbReference>
<evidence type="ECO:0000256" key="8">
    <source>
        <dbReference type="SAM" id="Phobius"/>
    </source>
</evidence>
<dbReference type="Pfam" id="PF02028">
    <property type="entry name" value="BCCT"/>
    <property type="match status" value="1"/>
</dbReference>
<organism evidence="9 10">
    <name type="scientific">Geomicrobium halophilum</name>
    <dbReference type="NCBI Taxonomy" id="549000"/>
    <lineage>
        <taxon>Bacteria</taxon>
        <taxon>Bacillati</taxon>
        <taxon>Bacillota</taxon>
        <taxon>Bacilli</taxon>
        <taxon>Bacillales</taxon>
        <taxon>Geomicrobium</taxon>
    </lineage>
</organism>
<feature type="transmembrane region" description="Helical" evidence="8">
    <location>
        <begin position="465"/>
        <end position="487"/>
    </location>
</feature>
<evidence type="ECO:0000256" key="5">
    <source>
        <dbReference type="ARBA" id="ARBA00022692"/>
    </source>
</evidence>
<proteinExistence type="inferred from homology"/>
<evidence type="ECO:0000256" key="1">
    <source>
        <dbReference type="ARBA" id="ARBA00004651"/>
    </source>
</evidence>
<dbReference type="AlphaFoldDB" id="A0A841PGP7"/>
<comment type="subcellular location">
    <subcellularLocation>
        <location evidence="1">Cell membrane</location>
        <topology evidence="1">Multi-pass membrane protein</topology>
    </subcellularLocation>
</comment>
<feature type="transmembrane region" description="Helical" evidence="8">
    <location>
        <begin position="313"/>
        <end position="331"/>
    </location>
</feature>
<feature type="transmembrane region" description="Helical" evidence="8">
    <location>
        <begin position="187"/>
        <end position="216"/>
    </location>
</feature>
<reference evidence="9 10" key="1">
    <citation type="submission" date="2020-08" db="EMBL/GenBank/DDBJ databases">
        <title>Genomic Encyclopedia of Type Strains, Phase IV (KMG-IV): sequencing the most valuable type-strain genomes for metagenomic binning, comparative biology and taxonomic classification.</title>
        <authorList>
            <person name="Goeker M."/>
        </authorList>
    </citation>
    <scope>NUCLEOTIDE SEQUENCE [LARGE SCALE GENOMIC DNA]</scope>
    <source>
        <strain evidence="9 10">DSM 21769</strain>
    </source>
</reference>
<dbReference type="NCBIfam" id="TIGR00842">
    <property type="entry name" value="bcct"/>
    <property type="match status" value="1"/>
</dbReference>
<evidence type="ECO:0000313" key="10">
    <source>
        <dbReference type="Proteomes" id="UP000568839"/>
    </source>
</evidence>
<dbReference type="PANTHER" id="PTHR30047:SF7">
    <property type="entry name" value="HIGH-AFFINITY CHOLINE TRANSPORT PROTEIN"/>
    <property type="match status" value="1"/>
</dbReference>
<keyword evidence="6 8" id="KW-1133">Transmembrane helix</keyword>
<dbReference type="PROSITE" id="PS01303">
    <property type="entry name" value="BCCT"/>
    <property type="match status" value="1"/>
</dbReference>